<dbReference type="InterPro" id="IPR010094">
    <property type="entry name" value="Transposase_put_N"/>
</dbReference>
<gene>
    <name evidence="3" type="ORF">ENN04_05495</name>
</gene>
<protein>
    <submittedName>
        <fullName evidence="3">DUF2192 domain-containing protein</fullName>
    </submittedName>
</protein>
<organism evidence="3">
    <name type="scientific">Thermocrinis ruber</name>
    <dbReference type="NCBI Taxonomy" id="75906"/>
    <lineage>
        <taxon>Bacteria</taxon>
        <taxon>Pseudomonadati</taxon>
        <taxon>Aquificota</taxon>
        <taxon>Aquificia</taxon>
        <taxon>Aquificales</taxon>
        <taxon>Aquificaceae</taxon>
        <taxon>Thermocrinis</taxon>
    </lineage>
</organism>
<proteinExistence type="predicted"/>
<dbReference type="InterPro" id="IPR018693">
    <property type="entry name" value="DUF2192"/>
</dbReference>
<accession>A0A7C5T178</accession>
<evidence type="ECO:0000256" key="2">
    <source>
        <dbReference type="SAM" id="Coils"/>
    </source>
</evidence>
<dbReference type="Pfam" id="PF09958">
    <property type="entry name" value="DUF2192"/>
    <property type="match status" value="1"/>
</dbReference>
<feature type="coiled-coil region" evidence="2">
    <location>
        <begin position="409"/>
        <end position="452"/>
    </location>
</feature>
<dbReference type="NCBIfam" id="TIGR01766">
    <property type="entry name" value="IS200/IS605 family accessory protein TnpB-like domain"/>
    <property type="match status" value="1"/>
</dbReference>
<comment type="caution">
    <text evidence="3">The sequence shown here is derived from an EMBL/GenBank/DDBJ whole genome shotgun (WGS) entry which is preliminary data.</text>
</comment>
<evidence type="ECO:0000256" key="1">
    <source>
        <dbReference type="ARBA" id="ARBA00023125"/>
    </source>
</evidence>
<dbReference type="EMBL" id="DSAC01000067">
    <property type="protein sequence ID" value="HHO74079.1"/>
    <property type="molecule type" value="Genomic_DNA"/>
</dbReference>
<name>A0A7C5T178_9AQUI</name>
<keyword evidence="2" id="KW-0175">Coiled coil</keyword>
<dbReference type="AlphaFoldDB" id="A0A7C5T178"/>
<dbReference type="NCBIfam" id="TIGR01765">
    <property type="entry name" value="tspaseT_teng_N"/>
    <property type="match status" value="1"/>
</dbReference>
<keyword evidence="1" id="KW-0238">DNA-binding</keyword>
<evidence type="ECO:0000313" key="3">
    <source>
        <dbReference type="EMBL" id="HHO74079.1"/>
    </source>
</evidence>
<sequence length="539" mass="62522">MTAKPLSVKKKNDHNFITVECLLAFDKDEDKEKVLNLMRKFSSMVRFAYKRLLEGVERKELKKLLSQKYGINTRYSDSAIFLAQQTLDSCLQRGQNPKKLIFGSRELFEKLKKRHLTGKEREKLRQKWEERRYGILYARGDKSKEGNLNLRLVNLDNQWHLRINLGNGEYVWAKVVRSAKREKDRWIGFVWDLTQAEKTGNWFAYTVRLKLRNGKIYAQISKEEKFPEITITRENGVIGIDINAYPFHLALAHTSRDGNLEKYERISLSGLLDGSADKREYLSWQIAHQVVEIAKREGKAIVVENLEKIPKGRRGDGMPKLRQKLHKWIYKGLLEKIEIVGKREGVQVIKTNPAYTSVIGKLKYAPIYRIDKDVASAYVIARRGLGFKESLPKNYRKLLEDKEFLSYSSARVEDRIAKLKKEMEEEKNEYKRNKLKRELRKLKKELKLLLKFLIGSGKSESATQQTVNRKMERVRGPTQAGQKSWRVLSVALAFSCLESFRDFSPLKRVILLGDWVGVASRLVPLPGQGTPALNRCSFV</sequence>
<reference evidence="3" key="1">
    <citation type="journal article" date="2020" name="mSystems">
        <title>Genome- and Community-Level Interaction Insights into Carbon Utilization and Element Cycling Functions of Hydrothermarchaeota in Hydrothermal Sediment.</title>
        <authorList>
            <person name="Zhou Z."/>
            <person name="Liu Y."/>
            <person name="Xu W."/>
            <person name="Pan J."/>
            <person name="Luo Z.H."/>
            <person name="Li M."/>
        </authorList>
    </citation>
    <scope>NUCLEOTIDE SEQUENCE [LARGE SCALE GENOMIC DNA]</scope>
    <source>
        <strain evidence="3">SpSt-114</strain>
    </source>
</reference>
<dbReference type="InterPro" id="IPR010095">
    <property type="entry name" value="Cas12f1-like_TNB"/>
</dbReference>
<dbReference type="GO" id="GO:0003677">
    <property type="term" value="F:DNA binding"/>
    <property type="evidence" value="ECO:0007669"/>
    <property type="project" value="UniProtKB-KW"/>
</dbReference>